<feature type="domain" description="F-box associated beta-propeller type 1" evidence="2">
    <location>
        <begin position="123"/>
        <end position="230"/>
    </location>
</feature>
<proteinExistence type="predicted"/>
<feature type="chain" id="PRO_5046770947" description="F-box associated beta-propeller type 1 domain-containing protein" evidence="1">
    <location>
        <begin position="26"/>
        <end position="326"/>
    </location>
</feature>
<gene>
    <name evidence="3" type="primary">A06p000530.1_BraROA</name>
    <name evidence="3" type="ORF">IGI04_021296</name>
</gene>
<dbReference type="PANTHER" id="PTHR31672">
    <property type="entry name" value="BNACNNG10540D PROTEIN"/>
    <property type="match status" value="1"/>
</dbReference>
<comment type="caution">
    <text evidence="3">The sequence shown here is derived from an EMBL/GenBank/DDBJ whole genome shotgun (WGS) entry which is preliminary data.</text>
</comment>
<sequence>MKGTNQVVHLITLILLLLSATYVLSNINGQITTPAFVVRSPPAAVKSCVFGKIKPFIGETLDFIITREEEKKGVHLTKEDLVDWAKRLNKDGKFEYAFEESYLYVTLFPYELGRGLDHVVWLHNINDNNTSSCEVFDFGAKQWRQVNPPRPDHRIEPDREPVFANGWLYWFCQDKTKLVAFDLHMETFRVVPNPSSPSSSVVEMHLGCIDDDRRLIWVSEINKDGMQHVWRLTNHNTGGALLKTGNIMFSFALNKIFWIESLPHPSSHLRLEAVSKKGNEAMLAVPFSHCLFQFQHPNLLTSISYPSPRPFNSVIRPYFPSFASPL</sequence>
<feature type="signal peptide" evidence="1">
    <location>
        <begin position="1"/>
        <end position="25"/>
    </location>
</feature>
<keyword evidence="1" id="KW-0732">Signal</keyword>
<keyword evidence="4" id="KW-1185">Reference proteome</keyword>
<accession>A0ABQ7M047</accession>
<protein>
    <recommendedName>
        <fullName evidence="2">F-box associated beta-propeller type 1 domain-containing protein</fullName>
    </recommendedName>
</protein>
<name>A0ABQ7M047_BRACM</name>
<dbReference type="Pfam" id="PF07734">
    <property type="entry name" value="FBA_1"/>
    <property type="match status" value="1"/>
</dbReference>
<dbReference type="InterPro" id="IPR050796">
    <property type="entry name" value="SCF_F-box_component"/>
</dbReference>
<evidence type="ECO:0000313" key="4">
    <source>
        <dbReference type="Proteomes" id="UP000823674"/>
    </source>
</evidence>
<reference evidence="3 4" key="1">
    <citation type="submission" date="2021-03" db="EMBL/GenBank/DDBJ databases">
        <authorList>
            <person name="King G.J."/>
            <person name="Bancroft I."/>
            <person name="Baten A."/>
            <person name="Bloomfield J."/>
            <person name="Borpatragohain P."/>
            <person name="He Z."/>
            <person name="Irish N."/>
            <person name="Irwin J."/>
            <person name="Liu K."/>
            <person name="Mauleon R.P."/>
            <person name="Moore J."/>
            <person name="Morris R."/>
            <person name="Ostergaard L."/>
            <person name="Wang B."/>
            <person name="Wells R."/>
        </authorList>
    </citation>
    <scope>NUCLEOTIDE SEQUENCE [LARGE SCALE GENOMIC DNA]</scope>
    <source>
        <strain evidence="3">R-o-18</strain>
        <tissue evidence="3">Leaf</tissue>
    </source>
</reference>
<dbReference type="PANTHER" id="PTHR31672:SF13">
    <property type="entry name" value="F-BOX PROTEIN CPR30-LIKE"/>
    <property type="match status" value="1"/>
</dbReference>
<dbReference type="EMBL" id="JADBGQ010000006">
    <property type="protein sequence ID" value="KAG5391333.1"/>
    <property type="molecule type" value="Genomic_DNA"/>
</dbReference>
<evidence type="ECO:0000256" key="1">
    <source>
        <dbReference type="SAM" id="SignalP"/>
    </source>
</evidence>
<dbReference type="Proteomes" id="UP000823674">
    <property type="component" value="Chromosome A06"/>
</dbReference>
<dbReference type="SUPFAM" id="SSF117281">
    <property type="entry name" value="Kelch motif"/>
    <property type="match status" value="1"/>
</dbReference>
<evidence type="ECO:0000313" key="3">
    <source>
        <dbReference type="EMBL" id="KAG5391333.1"/>
    </source>
</evidence>
<dbReference type="InterPro" id="IPR015915">
    <property type="entry name" value="Kelch-typ_b-propeller"/>
</dbReference>
<organism evidence="3 4">
    <name type="scientific">Brassica rapa subsp. trilocularis</name>
    <dbReference type="NCBI Taxonomy" id="1813537"/>
    <lineage>
        <taxon>Eukaryota</taxon>
        <taxon>Viridiplantae</taxon>
        <taxon>Streptophyta</taxon>
        <taxon>Embryophyta</taxon>
        <taxon>Tracheophyta</taxon>
        <taxon>Spermatophyta</taxon>
        <taxon>Magnoliopsida</taxon>
        <taxon>eudicotyledons</taxon>
        <taxon>Gunneridae</taxon>
        <taxon>Pentapetalae</taxon>
        <taxon>rosids</taxon>
        <taxon>malvids</taxon>
        <taxon>Brassicales</taxon>
        <taxon>Brassicaceae</taxon>
        <taxon>Brassiceae</taxon>
        <taxon>Brassica</taxon>
    </lineage>
</organism>
<dbReference type="InterPro" id="IPR006527">
    <property type="entry name" value="F-box-assoc_dom_typ1"/>
</dbReference>
<evidence type="ECO:0000259" key="2">
    <source>
        <dbReference type="Pfam" id="PF07734"/>
    </source>
</evidence>